<dbReference type="EMBL" id="DF143454">
    <property type="protein sequence ID" value="GAA53253.1"/>
    <property type="molecule type" value="Genomic_DNA"/>
</dbReference>
<protein>
    <submittedName>
        <fullName evidence="2">Uncharacterized protein</fullName>
    </submittedName>
</protein>
<proteinExistence type="predicted"/>
<evidence type="ECO:0000313" key="3">
    <source>
        <dbReference type="Proteomes" id="UP000008909"/>
    </source>
</evidence>
<gene>
    <name evidence="2" type="ORF">CLF_109884</name>
</gene>
<reference evidence="2" key="1">
    <citation type="journal article" date="2011" name="Genome Biol.">
        <title>The draft genome of the carcinogenic human liver fluke Clonorchis sinensis.</title>
        <authorList>
            <person name="Wang X."/>
            <person name="Chen W."/>
            <person name="Huang Y."/>
            <person name="Sun J."/>
            <person name="Men J."/>
            <person name="Liu H."/>
            <person name="Luo F."/>
            <person name="Guo L."/>
            <person name="Lv X."/>
            <person name="Deng C."/>
            <person name="Zhou C."/>
            <person name="Fan Y."/>
            <person name="Li X."/>
            <person name="Huang L."/>
            <person name="Hu Y."/>
            <person name="Liang C."/>
            <person name="Hu X."/>
            <person name="Xu J."/>
            <person name="Yu X."/>
        </authorList>
    </citation>
    <scope>NUCLEOTIDE SEQUENCE [LARGE SCALE GENOMIC DNA]</scope>
    <source>
        <strain evidence="2">Henan</strain>
    </source>
</reference>
<accession>G7YJX0</accession>
<feature type="signal peptide" evidence="1">
    <location>
        <begin position="1"/>
        <end position="23"/>
    </location>
</feature>
<keyword evidence="1" id="KW-0732">Signal</keyword>
<reference key="2">
    <citation type="submission" date="2011-10" db="EMBL/GenBank/DDBJ databases">
        <title>The genome and transcriptome sequence of Clonorchis sinensis provide insights into the carcinogenic liver fluke.</title>
        <authorList>
            <person name="Wang X."/>
            <person name="Huang Y."/>
            <person name="Chen W."/>
            <person name="Liu H."/>
            <person name="Guo L."/>
            <person name="Chen Y."/>
            <person name="Luo F."/>
            <person name="Zhou W."/>
            <person name="Sun J."/>
            <person name="Mao Q."/>
            <person name="Liang P."/>
            <person name="Zhou C."/>
            <person name="Tian Y."/>
            <person name="Men J."/>
            <person name="Lv X."/>
            <person name="Huang L."/>
            <person name="Zhou J."/>
            <person name="Hu Y."/>
            <person name="Li R."/>
            <person name="Zhang F."/>
            <person name="Lei H."/>
            <person name="Li X."/>
            <person name="Hu X."/>
            <person name="Liang C."/>
            <person name="Xu J."/>
            <person name="Wu Z."/>
            <person name="Yu X."/>
        </authorList>
    </citation>
    <scope>NUCLEOTIDE SEQUENCE</scope>
    <source>
        <strain>Henan</strain>
    </source>
</reference>
<sequence>MIEIPAFALTIALIRISVILLSTQSPFQNTQHGMKASKRYLGITLRIRHVLQIKECQDGQDDHIRRMGSLQQTAKSLVEIYFTHLTARSTFAVDSVQTVDRLAHHPASNHFQMKHDCTILSYSVGLRQPLVSGRLFGVWWLAQHKQQCIFPLNRNRAAGPDDILLAPFKDGGNFLSPPPVKTICVYLGKTDCPRQQGTRRECSICKGISLTSVVTGLPALMILRLTASCEALTSEHQLAGFINHTCSKGDAPEFCEHNPVIMFTYFWVYESMICVCSHFPFLSKFVVDEPVKRTLESLQNDNIQIVTGENLIDLEYADNAFLIFEVKGDAQGLLDKLTIDTPFFGVRLNTAK</sequence>
<keyword evidence="3" id="KW-1185">Reference proteome</keyword>
<organism evidence="2 3">
    <name type="scientific">Clonorchis sinensis</name>
    <name type="common">Chinese liver fluke</name>
    <dbReference type="NCBI Taxonomy" id="79923"/>
    <lineage>
        <taxon>Eukaryota</taxon>
        <taxon>Metazoa</taxon>
        <taxon>Spiralia</taxon>
        <taxon>Lophotrochozoa</taxon>
        <taxon>Platyhelminthes</taxon>
        <taxon>Trematoda</taxon>
        <taxon>Digenea</taxon>
        <taxon>Opisthorchiida</taxon>
        <taxon>Opisthorchiata</taxon>
        <taxon>Opisthorchiidae</taxon>
        <taxon>Clonorchis</taxon>
    </lineage>
</organism>
<evidence type="ECO:0000313" key="2">
    <source>
        <dbReference type="EMBL" id="GAA53253.1"/>
    </source>
</evidence>
<name>G7YJX0_CLOSI</name>
<evidence type="ECO:0000256" key="1">
    <source>
        <dbReference type="SAM" id="SignalP"/>
    </source>
</evidence>
<dbReference type="AlphaFoldDB" id="G7YJX0"/>
<dbReference type="Proteomes" id="UP000008909">
    <property type="component" value="Unassembled WGS sequence"/>
</dbReference>
<feature type="chain" id="PRO_5003506528" evidence="1">
    <location>
        <begin position="24"/>
        <end position="352"/>
    </location>
</feature>